<feature type="transmembrane region" description="Helical" evidence="2">
    <location>
        <begin position="273"/>
        <end position="294"/>
    </location>
</feature>
<evidence type="ECO:0000313" key="4">
    <source>
        <dbReference type="Proteomes" id="UP001142317"/>
    </source>
</evidence>
<reference evidence="3" key="1">
    <citation type="journal article" date="2014" name="Int. J. Syst. Evol. Microbiol.">
        <title>Complete genome sequence of Corynebacterium casei LMG S-19264T (=DSM 44701T), isolated from a smear-ripened cheese.</title>
        <authorList>
            <consortium name="US DOE Joint Genome Institute (JGI-PGF)"/>
            <person name="Walter F."/>
            <person name="Albersmeier A."/>
            <person name="Kalinowski J."/>
            <person name="Ruckert C."/>
        </authorList>
    </citation>
    <scope>NUCLEOTIDE SEQUENCE</scope>
    <source>
        <strain evidence="3">VKM Ac-1447</strain>
    </source>
</reference>
<evidence type="ECO:0000256" key="1">
    <source>
        <dbReference type="SAM" id="MobiDB-lite"/>
    </source>
</evidence>
<keyword evidence="2" id="KW-0812">Transmembrane</keyword>
<evidence type="ECO:0000313" key="3">
    <source>
        <dbReference type="EMBL" id="GLJ79891.1"/>
    </source>
</evidence>
<proteinExistence type="predicted"/>
<organism evidence="3 4">
    <name type="scientific">Microbacterium imperiale</name>
    <dbReference type="NCBI Taxonomy" id="33884"/>
    <lineage>
        <taxon>Bacteria</taxon>
        <taxon>Bacillati</taxon>
        <taxon>Actinomycetota</taxon>
        <taxon>Actinomycetes</taxon>
        <taxon>Micrococcales</taxon>
        <taxon>Microbacteriaceae</taxon>
        <taxon>Microbacterium</taxon>
    </lineage>
</organism>
<evidence type="ECO:0000256" key="2">
    <source>
        <dbReference type="SAM" id="Phobius"/>
    </source>
</evidence>
<gene>
    <name evidence="3" type="ORF">GCM10017586_15740</name>
</gene>
<feature type="compositionally biased region" description="Gly residues" evidence="1">
    <location>
        <begin position="247"/>
        <end position="260"/>
    </location>
</feature>
<dbReference type="EMBL" id="BSEO01000006">
    <property type="protein sequence ID" value="GLJ79891.1"/>
    <property type="molecule type" value="Genomic_DNA"/>
</dbReference>
<reference evidence="3" key="2">
    <citation type="submission" date="2023-01" db="EMBL/GenBank/DDBJ databases">
        <authorList>
            <person name="Sun Q."/>
            <person name="Evtushenko L."/>
        </authorList>
    </citation>
    <scope>NUCLEOTIDE SEQUENCE</scope>
    <source>
        <strain evidence="3">VKM Ac-1447</strain>
    </source>
</reference>
<feature type="region of interest" description="Disordered" evidence="1">
    <location>
        <begin position="245"/>
        <end position="264"/>
    </location>
</feature>
<name>A0A9W6M3E4_9MICO</name>
<accession>A0A9W6M3E4</accession>
<comment type="caution">
    <text evidence="3">The sequence shown here is derived from an EMBL/GenBank/DDBJ whole genome shotgun (WGS) entry which is preliminary data.</text>
</comment>
<sequence length="352" mass="36402">MTVSRVPGPARVEPAIPITSSGLSPRGRAIAALLATAILLAATAVLAAAEALPTLGTRAADDRAAVGAVQSETATVGTDRRGAEPIVSGGAVAPVIEAHWDGPAVHLDWQGVPYARAETSFVGDRVAVPGDRTVRTLDIVNAGPATGVMSVVVDFDEQIPAGARNPRLGEDIMIFWELGDLTGQQSFSALAANDRVEIAELALDQDETVQLTMGFEMPHEVESSRSLGAESTLLRFDVGIEMRDEAGAGGPGVGGPGAGGPRPPGLAVSGGQLALAAIAAAVALTLLGLLLLALRRRDRRCDDCDRDIPSDEPRITIRTPQQRPETLCSDCAASRSWAESTGRSESATTLLA</sequence>
<keyword evidence="4" id="KW-1185">Reference proteome</keyword>
<protein>
    <submittedName>
        <fullName evidence="3">Uncharacterized protein</fullName>
    </submittedName>
</protein>
<dbReference type="Proteomes" id="UP001142317">
    <property type="component" value="Unassembled WGS sequence"/>
</dbReference>
<keyword evidence="2" id="KW-1133">Transmembrane helix</keyword>
<dbReference type="RefSeq" id="WP_210006138.1">
    <property type="nucleotide sequence ID" value="NZ_BSEO01000006.1"/>
</dbReference>
<dbReference type="AlphaFoldDB" id="A0A9W6M3E4"/>
<keyword evidence="2" id="KW-0472">Membrane</keyword>